<keyword evidence="3 6" id="KW-0812">Transmembrane</keyword>
<evidence type="ECO:0000256" key="4">
    <source>
        <dbReference type="ARBA" id="ARBA00022989"/>
    </source>
</evidence>
<organism evidence="7 8">
    <name type="scientific">Ciona savignyi</name>
    <name type="common">Pacific transparent sea squirt</name>
    <dbReference type="NCBI Taxonomy" id="51511"/>
    <lineage>
        <taxon>Eukaryota</taxon>
        <taxon>Metazoa</taxon>
        <taxon>Chordata</taxon>
        <taxon>Tunicata</taxon>
        <taxon>Ascidiacea</taxon>
        <taxon>Phlebobranchia</taxon>
        <taxon>Cionidae</taxon>
        <taxon>Ciona</taxon>
    </lineage>
</organism>
<dbReference type="Ensembl" id="ENSCSAVT00000005263.1">
    <property type="protein sequence ID" value="ENSCSAVP00000005192.1"/>
    <property type="gene ID" value="ENSCSAVG00000003094.1"/>
</dbReference>
<keyword evidence="8" id="KW-1185">Reference proteome</keyword>
<proteinExistence type="inferred from homology"/>
<comment type="similarity">
    <text evidence="2">Belongs to the ZIP transporter (TC 2.A.5) family.</text>
</comment>
<dbReference type="Pfam" id="PF02535">
    <property type="entry name" value="Zip"/>
    <property type="match status" value="1"/>
</dbReference>
<name>H2YIP3_CIOSA</name>
<evidence type="ECO:0000256" key="1">
    <source>
        <dbReference type="ARBA" id="ARBA00004141"/>
    </source>
</evidence>
<evidence type="ECO:0000256" key="5">
    <source>
        <dbReference type="ARBA" id="ARBA00023136"/>
    </source>
</evidence>
<evidence type="ECO:0000313" key="7">
    <source>
        <dbReference type="Ensembl" id="ENSCSAVP00000005192.1"/>
    </source>
</evidence>
<accession>H2YIP3</accession>
<reference evidence="7" key="2">
    <citation type="submission" date="2025-08" db="UniProtKB">
        <authorList>
            <consortium name="Ensembl"/>
        </authorList>
    </citation>
    <scope>IDENTIFICATION</scope>
</reference>
<evidence type="ECO:0000256" key="6">
    <source>
        <dbReference type="SAM" id="Phobius"/>
    </source>
</evidence>
<dbReference type="GeneTree" id="ENSGT00940000169482"/>
<comment type="subcellular location">
    <subcellularLocation>
        <location evidence="1">Membrane</location>
        <topology evidence="1">Multi-pass membrane protein</topology>
    </subcellularLocation>
</comment>
<dbReference type="GO" id="GO:0071578">
    <property type="term" value="P:zinc ion import across plasma membrane"/>
    <property type="evidence" value="ECO:0007669"/>
    <property type="project" value="TreeGrafter"/>
</dbReference>
<dbReference type="Proteomes" id="UP000007875">
    <property type="component" value="Unassembled WGS sequence"/>
</dbReference>
<dbReference type="InterPro" id="IPR050799">
    <property type="entry name" value="ZIP_Transporter"/>
</dbReference>
<protein>
    <submittedName>
        <fullName evidence="7">Uncharacterized protein</fullName>
    </submittedName>
</protein>
<dbReference type="GO" id="GO:0005385">
    <property type="term" value="F:zinc ion transmembrane transporter activity"/>
    <property type="evidence" value="ECO:0007669"/>
    <property type="project" value="TreeGrafter"/>
</dbReference>
<evidence type="ECO:0000256" key="3">
    <source>
        <dbReference type="ARBA" id="ARBA00022692"/>
    </source>
</evidence>
<reference evidence="8" key="1">
    <citation type="submission" date="2003-08" db="EMBL/GenBank/DDBJ databases">
        <authorList>
            <person name="Birren B."/>
            <person name="Nusbaum C."/>
            <person name="Abebe A."/>
            <person name="Abouelleil A."/>
            <person name="Adekoya E."/>
            <person name="Ait-zahra M."/>
            <person name="Allen N."/>
            <person name="Allen T."/>
            <person name="An P."/>
            <person name="Anderson M."/>
            <person name="Anderson S."/>
            <person name="Arachchi H."/>
            <person name="Armbruster J."/>
            <person name="Bachantsang P."/>
            <person name="Baldwin J."/>
            <person name="Barry A."/>
            <person name="Bayul T."/>
            <person name="Blitshsteyn B."/>
            <person name="Bloom T."/>
            <person name="Blye J."/>
            <person name="Boguslavskiy L."/>
            <person name="Borowsky M."/>
            <person name="Boukhgalter B."/>
            <person name="Brunache A."/>
            <person name="Butler J."/>
            <person name="Calixte N."/>
            <person name="Calvo S."/>
            <person name="Camarata J."/>
            <person name="Campo K."/>
            <person name="Chang J."/>
            <person name="Cheshatsang Y."/>
            <person name="Citroen M."/>
            <person name="Collymore A."/>
            <person name="Considine T."/>
            <person name="Cook A."/>
            <person name="Cooke P."/>
            <person name="Corum B."/>
            <person name="Cuomo C."/>
            <person name="David R."/>
            <person name="Dawoe T."/>
            <person name="Degray S."/>
            <person name="Dodge S."/>
            <person name="Dooley K."/>
            <person name="Dorje P."/>
            <person name="Dorjee K."/>
            <person name="Dorris L."/>
            <person name="Duffey N."/>
            <person name="Dupes A."/>
            <person name="Elkins T."/>
            <person name="Engels R."/>
            <person name="Erickson J."/>
            <person name="Farina A."/>
            <person name="Faro S."/>
            <person name="Ferreira P."/>
            <person name="Fischer H."/>
            <person name="Fitzgerald M."/>
            <person name="Foley K."/>
            <person name="Gage D."/>
            <person name="Galagan J."/>
            <person name="Gearin G."/>
            <person name="Gnerre S."/>
            <person name="Gnirke A."/>
            <person name="Goyette A."/>
            <person name="Graham J."/>
            <person name="Grandbois E."/>
            <person name="Gyaltsen K."/>
            <person name="Hafez N."/>
            <person name="Hagopian D."/>
            <person name="Hagos B."/>
            <person name="Hall J."/>
            <person name="Hatcher B."/>
            <person name="Heller A."/>
            <person name="Higgins H."/>
            <person name="Honan T."/>
            <person name="Horn A."/>
            <person name="Houde N."/>
            <person name="Hughes L."/>
            <person name="Hulme W."/>
            <person name="Husby E."/>
            <person name="Iliev I."/>
            <person name="Jaffe D."/>
            <person name="Jones C."/>
            <person name="Kamal M."/>
            <person name="Kamat A."/>
            <person name="Kamvysselis M."/>
            <person name="Karlsson E."/>
            <person name="Kells C."/>
            <person name="Kieu A."/>
            <person name="Kisner P."/>
            <person name="Kodira C."/>
            <person name="Kulbokas E."/>
            <person name="Labutti K."/>
            <person name="Lama D."/>
            <person name="Landers T."/>
            <person name="Leger J."/>
            <person name="Levine S."/>
            <person name="Lewis D."/>
            <person name="Lewis T."/>
            <person name="Lindblad-toh K."/>
            <person name="Liu X."/>
            <person name="Lokyitsang T."/>
            <person name="Lokyitsang Y."/>
            <person name="Lucien O."/>
            <person name="Lui A."/>
            <person name="Ma L.J."/>
            <person name="Mabbitt R."/>
            <person name="Macdonald J."/>
            <person name="Maclean C."/>
            <person name="Major J."/>
            <person name="Manning J."/>
            <person name="Marabella R."/>
            <person name="Maru K."/>
            <person name="Matthews C."/>
            <person name="Mauceli E."/>
            <person name="Mccarthy M."/>
            <person name="Mcdonough S."/>
            <person name="Mcghee T."/>
            <person name="Meldrim J."/>
            <person name="Meneus L."/>
            <person name="Mesirov J."/>
            <person name="Mihalev A."/>
            <person name="Mihova T."/>
            <person name="Mikkelsen T."/>
            <person name="Mlenga V."/>
            <person name="Moru K."/>
            <person name="Mozes J."/>
            <person name="Mulrain L."/>
            <person name="Munson G."/>
            <person name="Naylor J."/>
            <person name="Newes C."/>
            <person name="Nguyen C."/>
            <person name="Nguyen N."/>
            <person name="Nguyen T."/>
            <person name="Nicol R."/>
            <person name="Nielsen C."/>
            <person name="Nizzari M."/>
            <person name="Norbu C."/>
            <person name="Norbu N."/>
            <person name="O'donnell P."/>
            <person name="Okoawo O."/>
            <person name="O'leary S."/>
            <person name="Omotosho B."/>
            <person name="O'neill K."/>
            <person name="Osman S."/>
            <person name="Parker S."/>
            <person name="Perrin D."/>
            <person name="Phunkhang P."/>
            <person name="Piqani B."/>
            <person name="Purcell S."/>
            <person name="Rachupka T."/>
            <person name="Ramasamy U."/>
            <person name="Rameau R."/>
            <person name="Ray V."/>
            <person name="Raymond C."/>
            <person name="Retta R."/>
            <person name="Richardson S."/>
            <person name="Rise C."/>
            <person name="Rodriguez J."/>
            <person name="Rogers J."/>
            <person name="Rogov P."/>
            <person name="Rutman M."/>
            <person name="Schupbach R."/>
            <person name="Seaman C."/>
            <person name="Settipalli S."/>
            <person name="Sharpe T."/>
            <person name="Sheridan J."/>
            <person name="Sherpa N."/>
            <person name="Shi J."/>
            <person name="Smirnov S."/>
            <person name="Smith C."/>
            <person name="Sougnez C."/>
            <person name="Spencer B."/>
            <person name="Stalker J."/>
            <person name="Stange-thomann N."/>
            <person name="Stavropoulos S."/>
            <person name="Stetson K."/>
            <person name="Stone C."/>
            <person name="Stone S."/>
            <person name="Stubbs M."/>
            <person name="Talamas J."/>
            <person name="Tchuinga P."/>
            <person name="Tenzing P."/>
            <person name="Tesfaye S."/>
            <person name="Theodore J."/>
            <person name="Thoulutsang Y."/>
            <person name="Topham K."/>
            <person name="Towey S."/>
            <person name="Tsamla T."/>
            <person name="Tsomo N."/>
            <person name="Vallee D."/>
            <person name="Vassiliev H."/>
            <person name="Venkataraman V."/>
            <person name="Vinson J."/>
            <person name="Vo A."/>
            <person name="Wade C."/>
            <person name="Wang S."/>
            <person name="Wangchuk T."/>
            <person name="Wangdi T."/>
            <person name="Whittaker C."/>
            <person name="Wilkinson J."/>
            <person name="Wu Y."/>
            <person name="Wyman D."/>
            <person name="Yadav S."/>
            <person name="Yang S."/>
            <person name="Yang X."/>
            <person name="Yeager S."/>
            <person name="Yee E."/>
            <person name="Young G."/>
            <person name="Zainoun J."/>
            <person name="Zembeck L."/>
            <person name="Zimmer A."/>
            <person name="Zody M."/>
            <person name="Lander E."/>
        </authorList>
    </citation>
    <scope>NUCLEOTIDE SEQUENCE [LARGE SCALE GENOMIC DNA]</scope>
</reference>
<dbReference type="PANTHER" id="PTHR12191:SF30">
    <property type="entry name" value="ZINC TRANSPORTER ZIP4 N-TERMINAL DOMAIN-CONTAINING PROTEIN"/>
    <property type="match status" value="1"/>
</dbReference>
<dbReference type="GO" id="GO:0005886">
    <property type="term" value="C:plasma membrane"/>
    <property type="evidence" value="ECO:0007669"/>
    <property type="project" value="TreeGrafter"/>
</dbReference>
<evidence type="ECO:0000313" key="8">
    <source>
        <dbReference type="Proteomes" id="UP000007875"/>
    </source>
</evidence>
<dbReference type="InterPro" id="IPR003689">
    <property type="entry name" value="ZIP"/>
</dbReference>
<keyword evidence="5 6" id="KW-0472">Membrane</keyword>
<dbReference type="GO" id="GO:0030003">
    <property type="term" value="P:intracellular monoatomic cation homeostasis"/>
    <property type="evidence" value="ECO:0007669"/>
    <property type="project" value="TreeGrafter"/>
</dbReference>
<keyword evidence="4 6" id="KW-1133">Transmembrane helix</keyword>
<reference evidence="7" key="3">
    <citation type="submission" date="2025-09" db="UniProtKB">
        <authorList>
            <consortium name="Ensembl"/>
        </authorList>
    </citation>
    <scope>IDENTIFICATION</scope>
</reference>
<sequence length="181" mass="19734">HTHRHSHTHTHHNHEELLNSEGIKDLAWMIIMGDGLHNFSDGLAIGAAFSSSIAAGLGTSLAVFCHELPHELGDFAILLQAGMSIKKAVLYNGLSACMAFIGVIIGLLIGEYTTSVKLWLLAVTAGGFLYVALVDMLPTMKESALEEDGFVRFIFQNIGFILGVIFMLLIALYEENFGKIF</sequence>
<feature type="transmembrane region" description="Helical" evidence="6">
    <location>
        <begin position="116"/>
        <end position="137"/>
    </location>
</feature>
<dbReference type="PANTHER" id="PTHR12191">
    <property type="entry name" value="SOLUTE CARRIER FAMILY 39"/>
    <property type="match status" value="1"/>
</dbReference>
<feature type="transmembrane region" description="Helical" evidence="6">
    <location>
        <begin position="89"/>
        <end position="110"/>
    </location>
</feature>
<feature type="transmembrane region" description="Helical" evidence="6">
    <location>
        <begin position="149"/>
        <end position="173"/>
    </location>
</feature>
<dbReference type="AlphaFoldDB" id="H2YIP3"/>
<dbReference type="GO" id="GO:0140410">
    <property type="term" value="F:monoatomic cation:bicarbonate symporter activity"/>
    <property type="evidence" value="ECO:0007669"/>
    <property type="project" value="TreeGrafter"/>
</dbReference>
<dbReference type="HOGENOM" id="CLU_015114_9_0_1"/>
<evidence type="ECO:0000256" key="2">
    <source>
        <dbReference type="ARBA" id="ARBA00006939"/>
    </source>
</evidence>